<dbReference type="SUPFAM" id="SSF49899">
    <property type="entry name" value="Concanavalin A-like lectins/glucanases"/>
    <property type="match status" value="1"/>
</dbReference>
<dbReference type="InterPro" id="IPR001870">
    <property type="entry name" value="B30.2/SPRY"/>
</dbReference>
<evidence type="ECO:0000259" key="2">
    <source>
        <dbReference type="PROSITE" id="PS50188"/>
    </source>
</evidence>
<sequence>MDGWSYKTVKSHPPAAHPNCQFSKTDVKERVEHMLDHVKVQAEHTEGRITETFQKLHWFLQEEEKARVSALRREEKIKSKRMRRNMEDLRGAIGALSNTIRATEQEVRGNNVSFLRNYRTAETRIQESLRLDDPQEFFGDLIDVPKHLGNLSSLTWTKMKETISSTPVILDPNTAHPHLVLSEDLTSVRYGKRQKVPKNPERVDYYRCVLGSEGFRSGSHLWDVDVGDNSHWGLGMAAWLDYRKKDIRSGLWMIKLERDGYSAMSPSDKTRLPQVRRRLRKVRVHLRCGRGTLSFFDLESGAHIHTFTFIFKNTLYPYFSNGNRSPLRVLPASSSTKIPPLILMVLLLTMAVLLSALIMI</sequence>
<dbReference type="InterPro" id="IPR013320">
    <property type="entry name" value="ConA-like_dom_sf"/>
</dbReference>
<keyword evidence="1" id="KW-1133">Transmembrane helix</keyword>
<dbReference type="PROSITE" id="PS50188">
    <property type="entry name" value="B302_SPRY"/>
    <property type="match status" value="1"/>
</dbReference>
<dbReference type="InterPro" id="IPR003877">
    <property type="entry name" value="SPRY_dom"/>
</dbReference>
<dbReference type="Ensembl" id="ENSKMAT00000021488.1">
    <property type="protein sequence ID" value="ENSKMAP00000021211.1"/>
    <property type="gene ID" value="ENSKMAG00000015757.1"/>
</dbReference>
<evidence type="ECO:0000313" key="4">
    <source>
        <dbReference type="Proteomes" id="UP000264800"/>
    </source>
</evidence>
<organism evidence="3 4">
    <name type="scientific">Kryptolebias marmoratus</name>
    <name type="common">Mangrove killifish</name>
    <name type="synonym">Rivulus marmoratus</name>
    <dbReference type="NCBI Taxonomy" id="37003"/>
    <lineage>
        <taxon>Eukaryota</taxon>
        <taxon>Metazoa</taxon>
        <taxon>Chordata</taxon>
        <taxon>Craniata</taxon>
        <taxon>Vertebrata</taxon>
        <taxon>Euteleostomi</taxon>
        <taxon>Actinopterygii</taxon>
        <taxon>Neopterygii</taxon>
        <taxon>Teleostei</taxon>
        <taxon>Neoteleostei</taxon>
        <taxon>Acanthomorphata</taxon>
        <taxon>Ovalentaria</taxon>
        <taxon>Atherinomorphae</taxon>
        <taxon>Cyprinodontiformes</taxon>
        <taxon>Rivulidae</taxon>
        <taxon>Kryptolebias</taxon>
    </lineage>
</organism>
<reference evidence="3" key="2">
    <citation type="submission" date="2025-09" db="UniProtKB">
        <authorList>
            <consortium name="Ensembl"/>
        </authorList>
    </citation>
    <scope>IDENTIFICATION</scope>
</reference>
<dbReference type="Gene3D" id="2.60.120.920">
    <property type="match status" value="1"/>
</dbReference>
<dbReference type="Pfam" id="PF13765">
    <property type="entry name" value="PRY"/>
    <property type="match status" value="1"/>
</dbReference>
<dbReference type="InterPro" id="IPR050143">
    <property type="entry name" value="TRIM/RBCC"/>
</dbReference>
<dbReference type="InterPro" id="IPR003879">
    <property type="entry name" value="Butyrophylin_SPRY"/>
</dbReference>
<evidence type="ECO:0000313" key="3">
    <source>
        <dbReference type="Ensembl" id="ENSKMAP00000021211.1"/>
    </source>
</evidence>
<keyword evidence="1" id="KW-0812">Transmembrane</keyword>
<dbReference type="Pfam" id="PF00622">
    <property type="entry name" value="SPRY"/>
    <property type="match status" value="1"/>
</dbReference>
<dbReference type="PRINTS" id="PR01407">
    <property type="entry name" value="BUTYPHLNCDUF"/>
</dbReference>
<keyword evidence="1" id="KW-0472">Membrane</keyword>
<feature type="domain" description="B30.2/SPRY" evidence="2">
    <location>
        <begin position="148"/>
        <end position="336"/>
    </location>
</feature>
<dbReference type="InterPro" id="IPR006574">
    <property type="entry name" value="PRY"/>
</dbReference>
<dbReference type="Proteomes" id="UP000264800">
    <property type="component" value="Unplaced"/>
</dbReference>
<proteinExistence type="predicted"/>
<keyword evidence="4" id="KW-1185">Reference proteome</keyword>
<protein>
    <recommendedName>
        <fullName evidence="2">B30.2/SPRY domain-containing protein</fullName>
    </recommendedName>
</protein>
<accession>A0A3Q3AX63</accession>
<dbReference type="GeneTree" id="ENSGT01030000234583"/>
<reference evidence="3" key="1">
    <citation type="submission" date="2025-08" db="UniProtKB">
        <authorList>
            <consortium name="Ensembl"/>
        </authorList>
    </citation>
    <scope>IDENTIFICATION</scope>
</reference>
<dbReference type="InterPro" id="IPR043136">
    <property type="entry name" value="B30.2/SPRY_sf"/>
</dbReference>
<name>A0A3Q3AX63_KRYMA</name>
<dbReference type="OMA" id="ECETHRE"/>
<dbReference type="AlphaFoldDB" id="A0A3Q3AX63"/>
<dbReference type="PANTHER" id="PTHR24103">
    <property type="entry name" value="E3 UBIQUITIN-PROTEIN LIGASE TRIM"/>
    <property type="match status" value="1"/>
</dbReference>
<evidence type="ECO:0000256" key="1">
    <source>
        <dbReference type="SAM" id="Phobius"/>
    </source>
</evidence>
<dbReference type="SMART" id="SM00589">
    <property type="entry name" value="PRY"/>
    <property type="match status" value="1"/>
</dbReference>
<feature type="transmembrane region" description="Helical" evidence="1">
    <location>
        <begin position="338"/>
        <end position="359"/>
    </location>
</feature>